<keyword evidence="6" id="KW-0347">Helicase</keyword>
<keyword evidence="7" id="KW-1185">Reference proteome</keyword>
<evidence type="ECO:0000256" key="4">
    <source>
        <dbReference type="ARBA" id="ARBA00038058"/>
    </source>
</evidence>
<name>A0A316FM75_9GAMM</name>
<protein>
    <submittedName>
        <fullName evidence="6">ATP-dependent DNA helicase DinG</fullName>
    </submittedName>
</protein>
<evidence type="ECO:0000313" key="7">
    <source>
        <dbReference type="Proteomes" id="UP000245790"/>
    </source>
</evidence>
<dbReference type="GO" id="GO:0016818">
    <property type="term" value="F:hydrolase activity, acting on acid anhydrides, in phosphorus-containing anhydrides"/>
    <property type="evidence" value="ECO:0007669"/>
    <property type="project" value="InterPro"/>
</dbReference>
<dbReference type="SMART" id="SM00491">
    <property type="entry name" value="HELICc2"/>
    <property type="match status" value="1"/>
</dbReference>
<keyword evidence="1" id="KW-0547">Nucleotide-binding</keyword>
<evidence type="ECO:0000256" key="1">
    <source>
        <dbReference type="ARBA" id="ARBA00022741"/>
    </source>
</evidence>
<dbReference type="PANTHER" id="PTHR11472:SF34">
    <property type="entry name" value="REGULATOR OF TELOMERE ELONGATION HELICASE 1"/>
    <property type="match status" value="1"/>
</dbReference>
<dbReference type="Pfam" id="PF13307">
    <property type="entry name" value="Helicase_C_2"/>
    <property type="match status" value="1"/>
</dbReference>
<dbReference type="InterPro" id="IPR006555">
    <property type="entry name" value="ATP-dep_Helicase_C"/>
</dbReference>
<dbReference type="InterPro" id="IPR027417">
    <property type="entry name" value="P-loop_NTPase"/>
</dbReference>
<proteinExistence type="inferred from homology"/>
<dbReference type="InterPro" id="IPR011545">
    <property type="entry name" value="DEAD/DEAH_box_helicase_dom"/>
</dbReference>
<keyword evidence="3" id="KW-0067">ATP-binding</keyword>
<comment type="similarity">
    <text evidence="4">Belongs to the helicase family. DinG subfamily.</text>
</comment>
<dbReference type="GO" id="GO:0003676">
    <property type="term" value="F:nucleic acid binding"/>
    <property type="evidence" value="ECO:0007669"/>
    <property type="project" value="InterPro"/>
</dbReference>
<dbReference type="GO" id="GO:0005524">
    <property type="term" value="F:ATP binding"/>
    <property type="evidence" value="ECO:0007669"/>
    <property type="project" value="UniProtKB-KW"/>
</dbReference>
<accession>A0A316FM75</accession>
<dbReference type="PROSITE" id="PS51193">
    <property type="entry name" value="HELICASE_ATP_BIND_2"/>
    <property type="match status" value="1"/>
</dbReference>
<reference evidence="6 7" key="1">
    <citation type="submission" date="2018-05" db="EMBL/GenBank/DDBJ databases">
        <title>Genomic Encyclopedia of Type Strains, Phase IV (KMG-IV): sequencing the most valuable type-strain genomes for metagenomic binning, comparative biology and taxonomic classification.</title>
        <authorList>
            <person name="Goeker M."/>
        </authorList>
    </citation>
    <scope>NUCLEOTIDE SEQUENCE [LARGE SCALE GENOMIC DNA]</scope>
    <source>
        <strain evidence="6 7">DSM 25350</strain>
    </source>
</reference>
<dbReference type="AlphaFoldDB" id="A0A316FM75"/>
<organism evidence="6 7">
    <name type="scientific">Pleionea mediterranea</name>
    <dbReference type="NCBI Taxonomy" id="523701"/>
    <lineage>
        <taxon>Bacteria</taxon>
        <taxon>Pseudomonadati</taxon>
        <taxon>Pseudomonadota</taxon>
        <taxon>Gammaproteobacteria</taxon>
        <taxon>Oceanospirillales</taxon>
        <taxon>Pleioneaceae</taxon>
        <taxon>Pleionea</taxon>
    </lineage>
</organism>
<evidence type="ECO:0000256" key="2">
    <source>
        <dbReference type="ARBA" id="ARBA00022801"/>
    </source>
</evidence>
<dbReference type="Gene3D" id="3.40.50.300">
    <property type="entry name" value="P-loop containing nucleotide triphosphate hydrolases"/>
    <property type="match status" value="2"/>
</dbReference>
<dbReference type="SUPFAM" id="SSF52540">
    <property type="entry name" value="P-loop containing nucleoside triphosphate hydrolases"/>
    <property type="match status" value="2"/>
</dbReference>
<dbReference type="GO" id="GO:0006281">
    <property type="term" value="P:DNA repair"/>
    <property type="evidence" value="ECO:0007669"/>
    <property type="project" value="TreeGrafter"/>
</dbReference>
<dbReference type="Pfam" id="PF00270">
    <property type="entry name" value="DEAD"/>
    <property type="match status" value="1"/>
</dbReference>
<keyword evidence="2" id="KW-0378">Hydrolase</keyword>
<dbReference type="OrthoDB" id="9805194at2"/>
<dbReference type="Proteomes" id="UP000245790">
    <property type="component" value="Unassembled WGS sequence"/>
</dbReference>
<dbReference type="GO" id="GO:0003678">
    <property type="term" value="F:DNA helicase activity"/>
    <property type="evidence" value="ECO:0007669"/>
    <property type="project" value="TreeGrafter"/>
</dbReference>
<feature type="domain" description="Helicase ATP-binding" evidence="5">
    <location>
        <begin position="14"/>
        <end position="291"/>
    </location>
</feature>
<evidence type="ECO:0000256" key="3">
    <source>
        <dbReference type="ARBA" id="ARBA00022840"/>
    </source>
</evidence>
<dbReference type="PANTHER" id="PTHR11472">
    <property type="entry name" value="DNA REPAIR DEAD HELICASE RAD3/XP-D SUBFAMILY MEMBER"/>
    <property type="match status" value="1"/>
</dbReference>
<dbReference type="InterPro" id="IPR045028">
    <property type="entry name" value="DinG/Rad3-like"/>
</dbReference>
<comment type="caution">
    <text evidence="6">The sequence shown here is derived from an EMBL/GenBank/DDBJ whole genome shotgun (WGS) entry which is preliminary data.</text>
</comment>
<evidence type="ECO:0000313" key="6">
    <source>
        <dbReference type="EMBL" id="PWK49981.1"/>
    </source>
</evidence>
<dbReference type="RefSeq" id="WP_109763762.1">
    <property type="nucleotide sequence ID" value="NZ_QGGU01000007.1"/>
</dbReference>
<gene>
    <name evidence="6" type="ORF">C8D97_107146</name>
</gene>
<dbReference type="EMBL" id="QGGU01000007">
    <property type="protein sequence ID" value="PWK49981.1"/>
    <property type="molecule type" value="Genomic_DNA"/>
</dbReference>
<sequence length="638" mass="71834">MTSHASYLLSQQGPFAQAFNNYQERQSQLAMTEAVEQALASDKQLLVEAGTGTGKTFAYLIPAIELDGKSIISTGTKNLQDQLFYKDLPTVFKVIGKTRKVALLKGRQNYLCLHRMDFNLQTARFTTKDTLEQIVKIRQWSETTKDGDLSQVNFLKDDASALPFVTSTADNCLGNDCPSFSDCFVAKARRHAMDSDIIVINHHLLMADLVLKEDGFGELLPKADAYIIDEAHQLPDVASVFFGQNLSSRQLMELSRDCLLAYHAEAKDCSDIKLYADTIEKQTADLRLLMGDEVPRQFWRNYLEKNDIAEHFEQLEQSLSLLTEVLQGQAIRSRELENLAERAEALSSRAACFLSCDEQKDVQWIEIYRKSFTLNTTPLNIADNFNKAIAPYHKASWVMTSATLAVNQQFKHFQQKLGLYNAETAVFPSPFEYREQALFYAPRDMLNPASPEYTRQFIASCLPLLVASKGRAFLLFTSHRALNEAATILEQHREFNLFVQGQASKSYLLDKFRVTENSVLLGTFSFWEGVDVSGDALSFVAIDKLPFSSPGDPVNQARINAIKQQGQDAFFSFQLPDAIIALKQGVGRLIRDINDKGVMMIGDPRLIARGYGKNFLQDLPPMLPTRNQELVEEFLANL</sequence>
<evidence type="ECO:0000259" key="5">
    <source>
        <dbReference type="PROSITE" id="PS51193"/>
    </source>
</evidence>
<dbReference type="InterPro" id="IPR014013">
    <property type="entry name" value="Helic_SF1/SF2_ATP-bd_DinG/Rad3"/>
</dbReference>